<keyword evidence="5" id="KW-0238">DNA-binding</keyword>
<organism evidence="5 6">
    <name type="scientific">Veronia nyctiphanis</name>
    <dbReference type="NCBI Taxonomy" id="1278244"/>
    <lineage>
        <taxon>Bacteria</taxon>
        <taxon>Pseudomonadati</taxon>
        <taxon>Pseudomonadota</taxon>
        <taxon>Gammaproteobacteria</taxon>
        <taxon>Vibrionales</taxon>
        <taxon>Vibrionaceae</taxon>
        <taxon>Veronia</taxon>
    </lineage>
</organism>
<dbReference type="AlphaFoldDB" id="A0A4Q0YL08"/>
<dbReference type="Gene3D" id="2.40.50.1020">
    <property type="entry name" value="LytTr DNA-binding domain"/>
    <property type="match status" value="1"/>
</dbReference>
<dbReference type="Gene3D" id="3.40.50.2300">
    <property type="match status" value="1"/>
</dbReference>
<keyword evidence="1" id="KW-0902">Two-component regulatory system</keyword>
<comment type="caution">
    <text evidence="5">The sequence shown here is derived from an EMBL/GenBank/DDBJ whole genome shotgun (WGS) entry which is preliminary data.</text>
</comment>
<accession>A0A4Q0YL08</accession>
<dbReference type="InterPro" id="IPR046947">
    <property type="entry name" value="LytR-like"/>
</dbReference>
<dbReference type="InterPro" id="IPR001789">
    <property type="entry name" value="Sig_transdc_resp-reg_receiver"/>
</dbReference>
<dbReference type="RefSeq" id="WP_129124023.1">
    <property type="nucleotide sequence ID" value="NZ_PEIB01000041.1"/>
</dbReference>
<dbReference type="Pfam" id="PF04397">
    <property type="entry name" value="LytTR"/>
    <property type="match status" value="1"/>
</dbReference>
<dbReference type="OrthoDB" id="236568at2"/>
<evidence type="ECO:0000313" key="6">
    <source>
        <dbReference type="Proteomes" id="UP000290287"/>
    </source>
</evidence>
<dbReference type="SMART" id="SM00448">
    <property type="entry name" value="REC"/>
    <property type="match status" value="1"/>
</dbReference>
<proteinExistence type="predicted"/>
<dbReference type="GO" id="GO:0000156">
    <property type="term" value="F:phosphorelay response regulator activity"/>
    <property type="evidence" value="ECO:0007669"/>
    <property type="project" value="InterPro"/>
</dbReference>
<evidence type="ECO:0000259" key="4">
    <source>
        <dbReference type="PROSITE" id="PS50930"/>
    </source>
</evidence>
<name>A0A4Q0YL08_9GAMM</name>
<dbReference type="SMART" id="SM00850">
    <property type="entry name" value="LytTR"/>
    <property type="match status" value="1"/>
</dbReference>
<protein>
    <submittedName>
        <fullName evidence="5">DNA-binding response regulator</fullName>
    </submittedName>
</protein>
<dbReference type="GO" id="GO:0003677">
    <property type="term" value="F:DNA binding"/>
    <property type="evidence" value="ECO:0007669"/>
    <property type="project" value="UniProtKB-KW"/>
</dbReference>
<dbReference type="InterPro" id="IPR007492">
    <property type="entry name" value="LytTR_DNA-bd_dom"/>
</dbReference>
<evidence type="ECO:0000256" key="2">
    <source>
        <dbReference type="PROSITE-ProRule" id="PRU00169"/>
    </source>
</evidence>
<dbReference type="SUPFAM" id="SSF52172">
    <property type="entry name" value="CheY-like"/>
    <property type="match status" value="1"/>
</dbReference>
<dbReference type="PROSITE" id="PS50110">
    <property type="entry name" value="RESPONSE_REGULATORY"/>
    <property type="match status" value="1"/>
</dbReference>
<keyword evidence="2" id="KW-0597">Phosphoprotein</keyword>
<dbReference type="PANTHER" id="PTHR37299:SF1">
    <property type="entry name" value="STAGE 0 SPORULATION PROTEIN A HOMOLOG"/>
    <property type="match status" value="1"/>
</dbReference>
<sequence length="244" mass="27759">MEVLIVDDERLARAELKRLLNQVNPDAITYEARHAHEALEMLEQRAFDLVFLDISMPEMTGLEMAEKIQHSQPFVFCTAYDAHAVEAFTLNAVDYLLKPVQRDRLRATLDKFESAKRQEGESFSDVSSSSYLSDSHGLMLKVGEQMQIVRLGEVERFESVGNHVAIYHGKQKFYLHASLSRVEGKLDPDFFFKASRSQIIRLDQIDRIENGIATGSLIAVMNSGAEVEISRRQAQTMKQQFAVF</sequence>
<evidence type="ECO:0000259" key="3">
    <source>
        <dbReference type="PROSITE" id="PS50110"/>
    </source>
</evidence>
<keyword evidence="6" id="KW-1185">Reference proteome</keyword>
<feature type="modified residue" description="4-aspartylphosphate" evidence="2">
    <location>
        <position position="53"/>
    </location>
</feature>
<feature type="domain" description="Response regulatory" evidence="3">
    <location>
        <begin position="2"/>
        <end position="113"/>
    </location>
</feature>
<dbReference type="Proteomes" id="UP000290287">
    <property type="component" value="Unassembled WGS sequence"/>
</dbReference>
<dbReference type="Pfam" id="PF00072">
    <property type="entry name" value="Response_reg"/>
    <property type="match status" value="1"/>
</dbReference>
<dbReference type="InterPro" id="IPR011006">
    <property type="entry name" value="CheY-like_superfamily"/>
</dbReference>
<evidence type="ECO:0000313" key="5">
    <source>
        <dbReference type="EMBL" id="RXJ71055.1"/>
    </source>
</evidence>
<dbReference type="PANTHER" id="PTHR37299">
    <property type="entry name" value="TRANSCRIPTIONAL REGULATOR-RELATED"/>
    <property type="match status" value="1"/>
</dbReference>
<dbReference type="EMBL" id="PEIB01000041">
    <property type="protein sequence ID" value="RXJ71055.1"/>
    <property type="molecule type" value="Genomic_DNA"/>
</dbReference>
<feature type="domain" description="HTH LytTR-type" evidence="4">
    <location>
        <begin position="138"/>
        <end position="243"/>
    </location>
</feature>
<dbReference type="PROSITE" id="PS50930">
    <property type="entry name" value="HTH_LYTTR"/>
    <property type="match status" value="1"/>
</dbReference>
<reference evidence="5 6" key="1">
    <citation type="submission" date="2017-10" db="EMBL/GenBank/DDBJ databases">
        <title>Nyctiphanis sp. nov., isolated from the stomach of the euphausiid Nyctiphanes simplex (Hansen, 1911) in the Gulf of California.</title>
        <authorList>
            <person name="Gomez-Gil B."/>
            <person name="Aguilar-Mendez M."/>
            <person name="Lopez-Cortes A."/>
            <person name="Gomez-Gutierrez J."/>
            <person name="Roque A."/>
            <person name="Lang E."/>
            <person name="Gonzalez-Castillo A."/>
        </authorList>
    </citation>
    <scope>NUCLEOTIDE SEQUENCE [LARGE SCALE GENOMIC DNA]</scope>
    <source>
        <strain evidence="5 6">CAIM 600</strain>
    </source>
</reference>
<evidence type="ECO:0000256" key="1">
    <source>
        <dbReference type="ARBA" id="ARBA00023012"/>
    </source>
</evidence>
<gene>
    <name evidence="5" type="ORF">CS022_21880</name>
</gene>